<feature type="signal peptide" evidence="2">
    <location>
        <begin position="1"/>
        <end position="29"/>
    </location>
</feature>
<sequence length="207" mass="22892">MNPNHRITMKLQNIFFSLIIALIPISSTAQRSVLHPKSSFKSSRTNAENHPSSPGSSASCAHPAPNTCTFYSTCLERVYHCGPTGYPLAFGKKYCTKTLKYRSFLSPSGQSWSTNAMLCLQEQFVPLLSVPANEQTDCVQLEKDAIATHAGCFVRNGICSLGLQDWEVIVGIIWPALFSDWRTWVSAGETAEECVGFKAWLVLKQLL</sequence>
<keyword evidence="2" id="KW-0732">Signal</keyword>
<accession>A0A5N7A3Y5</accession>
<evidence type="ECO:0000256" key="2">
    <source>
        <dbReference type="SAM" id="SignalP"/>
    </source>
</evidence>
<gene>
    <name evidence="3" type="ORF">BDV27DRAFT_130209</name>
</gene>
<evidence type="ECO:0000313" key="4">
    <source>
        <dbReference type="Proteomes" id="UP000326268"/>
    </source>
</evidence>
<evidence type="ECO:0000313" key="3">
    <source>
        <dbReference type="EMBL" id="KAE8363220.1"/>
    </source>
</evidence>
<organism evidence="3 4">
    <name type="scientific">Aspergillus caelatus</name>
    <dbReference type="NCBI Taxonomy" id="61420"/>
    <lineage>
        <taxon>Eukaryota</taxon>
        <taxon>Fungi</taxon>
        <taxon>Dikarya</taxon>
        <taxon>Ascomycota</taxon>
        <taxon>Pezizomycotina</taxon>
        <taxon>Eurotiomycetes</taxon>
        <taxon>Eurotiomycetidae</taxon>
        <taxon>Eurotiales</taxon>
        <taxon>Aspergillaceae</taxon>
        <taxon>Aspergillus</taxon>
        <taxon>Aspergillus subgen. Circumdati</taxon>
    </lineage>
</organism>
<feature type="region of interest" description="Disordered" evidence="1">
    <location>
        <begin position="37"/>
        <end position="61"/>
    </location>
</feature>
<dbReference type="GeneID" id="43651818"/>
<evidence type="ECO:0008006" key="5">
    <source>
        <dbReference type="Google" id="ProtNLM"/>
    </source>
</evidence>
<dbReference type="Proteomes" id="UP000326268">
    <property type="component" value="Unassembled WGS sequence"/>
</dbReference>
<proteinExistence type="predicted"/>
<dbReference type="OrthoDB" id="2251794at2759"/>
<protein>
    <recommendedName>
        <fullName evidence="5">Chitin-binding type-2 domain-containing protein</fullName>
    </recommendedName>
</protein>
<feature type="compositionally biased region" description="Polar residues" evidence="1">
    <location>
        <begin position="39"/>
        <end position="59"/>
    </location>
</feature>
<name>A0A5N7A3Y5_9EURO</name>
<evidence type="ECO:0000256" key="1">
    <source>
        <dbReference type="SAM" id="MobiDB-lite"/>
    </source>
</evidence>
<reference evidence="3 4" key="1">
    <citation type="submission" date="2019-04" db="EMBL/GenBank/DDBJ databases">
        <title>Friends and foes A comparative genomics studyof 23 Aspergillus species from section Flavi.</title>
        <authorList>
            <consortium name="DOE Joint Genome Institute"/>
            <person name="Kjaerbolling I."/>
            <person name="Vesth T."/>
            <person name="Frisvad J.C."/>
            <person name="Nybo J.L."/>
            <person name="Theobald S."/>
            <person name="Kildgaard S."/>
            <person name="Isbrandt T."/>
            <person name="Kuo A."/>
            <person name="Sato A."/>
            <person name="Lyhne E.K."/>
            <person name="Kogle M.E."/>
            <person name="Wiebenga A."/>
            <person name="Kun R.S."/>
            <person name="Lubbers R.J."/>
            <person name="Makela M.R."/>
            <person name="Barry K."/>
            <person name="Chovatia M."/>
            <person name="Clum A."/>
            <person name="Daum C."/>
            <person name="Haridas S."/>
            <person name="He G."/>
            <person name="LaButti K."/>
            <person name="Lipzen A."/>
            <person name="Mondo S."/>
            <person name="Riley R."/>
            <person name="Salamov A."/>
            <person name="Simmons B.A."/>
            <person name="Magnuson J.K."/>
            <person name="Henrissat B."/>
            <person name="Mortensen U.H."/>
            <person name="Larsen T.O."/>
            <person name="Devries R.P."/>
            <person name="Grigoriev I.V."/>
            <person name="Machida M."/>
            <person name="Baker S.E."/>
            <person name="Andersen M.R."/>
        </authorList>
    </citation>
    <scope>NUCLEOTIDE SEQUENCE [LARGE SCALE GENOMIC DNA]</scope>
    <source>
        <strain evidence="3 4">CBS 763.97</strain>
    </source>
</reference>
<dbReference type="RefSeq" id="XP_031926301.1">
    <property type="nucleotide sequence ID" value="XM_032067372.1"/>
</dbReference>
<dbReference type="EMBL" id="ML737681">
    <property type="protein sequence ID" value="KAE8363220.1"/>
    <property type="molecule type" value="Genomic_DNA"/>
</dbReference>
<keyword evidence="4" id="KW-1185">Reference proteome</keyword>
<feature type="chain" id="PRO_5025026684" description="Chitin-binding type-2 domain-containing protein" evidence="2">
    <location>
        <begin position="30"/>
        <end position="207"/>
    </location>
</feature>
<dbReference type="AlphaFoldDB" id="A0A5N7A3Y5"/>